<dbReference type="InterPro" id="IPR036597">
    <property type="entry name" value="Fido-like_dom_sf"/>
</dbReference>
<dbReference type="Pfam" id="PF02661">
    <property type="entry name" value="Fic"/>
    <property type="match status" value="1"/>
</dbReference>
<dbReference type="Pfam" id="PF01978">
    <property type="entry name" value="TrmB"/>
    <property type="match status" value="1"/>
</dbReference>
<evidence type="ECO:0000313" key="6">
    <source>
        <dbReference type="Proteomes" id="UP000178448"/>
    </source>
</evidence>
<sequence>MDTPKYDLSSHLLGNLTTIERLYGNLESLRIPAKLEINLERHNLIRSSYASNRIEGNPLTLPEVTNLLLDDRTPVNRDEKEVVNYFGILKRLDEYARQPLSVELVVHFHKNLMTGVDKAAGTIRNVQVVIGKYREEKGNVSLTVKHNPPFHDRKRIIAATAELLSWADKSGLPTAITAGLFHHQFVYIHPFEDGNGRVCRILTALLFLRAGYRINRYFILDDYYDIDRQQYSDKLHSADTGAKTEWLEYFSDGVKFSLQSALAKYENALRQLRFAEKPTPRENQVLKILTENREASSADISRELKVSRQQSHALLRSLLDKGLIEKKGSTKSSYYFIK</sequence>
<feature type="binding site" evidence="2">
    <location>
        <begin position="193"/>
        <end position="200"/>
    </location>
    <ligand>
        <name>ATP</name>
        <dbReference type="ChEBI" id="CHEBI:30616"/>
    </ligand>
</feature>
<dbReference type="PANTHER" id="PTHR13504:SF38">
    <property type="entry name" value="FIDO DOMAIN-CONTAINING PROTEIN"/>
    <property type="match status" value="1"/>
</dbReference>
<dbReference type="PANTHER" id="PTHR13504">
    <property type="entry name" value="FIDO DOMAIN-CONTAINING PROTEIN DDB_G0283145"/>
    <property type="match status" value="1"/>
</dbReference>
<gene>
    <name evidence="5" type="ORF">A2Z33_05180</name>
</gene>
<feature type="domain" description="Fido" evidence="4">
    <location>
        <begin position="100"/>
        <end position="252"/>
    </location>
</feature>
<dbReference type="InterPro" id="IPR036390">
    <property type="entry name" value="WH_DNA-bd_sf"/>
</dbReference>
<evidence type="ECO:0000256" key="1">
    <source>
        <dbReference type="PIRSR" id="PIRSR640198-1"/>
    </source>
</evidence>
<protein>
    <recommendedName>
        <fullName evidence="4">Fido domain-containing protein</fullName>
    </recommendedName>
</protein>
<comment type="caution">
    <text evidence="5">The sequence shown here is derived from an EMBL/GenBank/DDBJ whole genome shotgun (WGS) entry which is preliminary data.</text>
</comment>
<keyword evidence="2" id="KW-0067">ATP-binding</keyword>
<dbReference type="InterPro" id="IPR036388">
    <property type="entry name" value="WH-like_DNA-bd_sf"/>
</dbReference>
<evidence type="ECO:0000256" key="2">
    <source>
        <dbReference type="PIRSR" id="PIRSR640198-2"/>
    </source>
</evidence>
<evidence type="ECO:0000313" key="5">
    <source>
        <dbReference type="EMBL" id="OGG02423.1"/>
    </source>
</evidence>
<dbReference type="SUPFAM" id="SSF140931">
    <property type="entry name" value="Fic-like"/>
    <property type="match status" value="1"/>
</dbReference>
<dbReference type="PROSITE" id="PS51459">
    <property type="entry name" value="FIDO"/>
    <property type="match status" value="1"/>
</dbReference>
<reference evidence="5 6" key="1">
    <citation type="journal article" date="2016" name="Nat. Commun.">
        <title>Thousands of microbial genomes shed light on interconnected biogeochemical processes in an aquifer system.</title>
        <authorList>
            <person name="Anantharaman K."/>
            <person name="Brown C.T."/>
            <person name="Hug L.A."/>
            <person name="Sharon I."/>
            <person name="Castelle C.J."/>
            <person name="Probst A.J."/>
            <person name="Thomas B.C."/>
            <person name="Singh A."/>
            <person name="Wilkins M.J."/>
            <person name="Karaoz U."/>
            <person name="Brodie E.L."/>
            <person name="Williams K.H."/>
            <person name="Hubbard S.S."/>
            <person name="Banfield J.F."/>
        </authorList>
    </citation>
    <scope>NUCLEOTIDE SEQUENCE [LARGE SCALE GENOMIC DNA]</scope>
</reference>
<dbReference type="STRING" id="1798374.A2Z33_05180"/>
<accession>A0A1F5YQR9</accession>
<evidence type="ECO:0000259" key="4">
    <source>
        <dbReference type="PROSITE" id="PS51459"/>
    </source>
</evidence>
<dbReference type="Proteomes" id="UP000178448">
    <property type="component" value="Unassembled WGS sequence"/>
</dbReference>
<dbReference type="InterPro" id="IPR040198">
    <property type="entry name" value="Fido_containing"/>
</dbReference>
<dbReference type="Gene3D" id="1.10.10.10">
    <property type="entry name" value="Winged helix-like DNA-binding domain superfamily/Winged helix DNA-binding domain"/>
    <property type="match status" value="1"/>
</dbReference>
<dbReference type="InterPro" id="IPR003812">
    <property type="entry name" value="Fido"/>
</dbReference>
<dbReference type="Gene3D" id="1.10.3290.10">
    <property type="entry name" value="Fido-like domain"/>
    <property type="match status" value="1"/>
</dbReference>
<keyword evidence="2" id="KW-0547">Nucleotide-binding</keyword>
<dbReference type="EMBL" id="MFJD01000008">
    <property type="protein sequence ID" value="OGG02423.1"/>
    <property type="molecule type" value="Genomic_DNA"/>
</dbReference>
<feature type="site" description="Important for autoinhibition of adenylyltransferase activity" evidence="3">
    <location>
        <position position="55"/>
    </location>
</feature>
<dbReference type="SUPFAM" id="SSF46785">
    <property type="entry name" value="Winged helix' DNA-binding domain"/>
    <property type="match status" value="1"/>
</dbReference>
<dbReference type="GO" id="GO:0005524">
    <property type="term" value="F:ATP binding"/>
    <property type="evidence" value="ECO:0007669"/>
    <property type="project" value="UniProtKB-KW"/>
</dbReference>
<feature type="active site" evidence="1">
    <location>
        <position position="189"/>
    </location>
</feature>
<evidence type="ECO:0000256" key="3">
    <source>
        <dbReference type="PIRSR" id="PIRSR640198-3"/>
    </source>
</evidence>
<organism evidence="5 6">
    <name type="scientific">Candidatus Gottesmanbacteria bacterium RBG_16_52_11</name>
    <dbReference type="NCBI Taxonomy" id="1798374"/>
    <lineage>
        <taxon>Bacteria</taxon>
        <taxon>Candidatus Gottesmaniibacteriota</taxon>
    </lineage>
</organism>
<dbReference type="InterPro" id="IPR002831">
    <property type="entry name" value="Tscrpt_reg_TrmB_N"/>
</dbReference>
<name>A0A1F5YQR9_9BACT</name>
<proteinExistence type="predicted"/>
<dbReference type="AlphaFoldDB" id="A0A1F5YQR9"/>